<keyword evidence="2" id="KW-0547">Nucleotide-binding</keyword>
<dbReference type="Gene3D" id="1.10.10.60">
    <property type="entry name" value="Homeodomain-like"/>
    <property type="match status" value="1"/>
</dbReference>
<evidence type="ECO:0000256" key="3">
    <source>
        <dbReference type="ARBA" id="ARBA00022840"/>
    </source>
</evidence>
<feature type="modified residue" description="4-aspartylphosphate" evidence="7">
    <location>
        <position position="52"/>
    </location>
</feature>
<dbReference type="InterPro" id="IPR009057">
    <property type="entry name" value="Homeodomain-like_sf"/>
</dbReference>
<dbReference type="GO" id="GO:0043565">
    <property type="term" value="F:sequence-specific DNA binding"/>
    <property type="evidence" value="ECO:0007669"/>
    <property type="project" value="InterPro"/>
</dbReference>
<dbReference type="Pfam" id="PF00072">
    <property type="entry name" value="Response_reg"/>
    <property type="match status" value="1"/>
</dbReference>
<dbReference type="InterPro" id="IPR003593">
    <property type="entry name" value="AAA+_ATPase"/>
</dbReference>
<evidence type="ECO:0000259" key="8">
    <source>
        <dbReference type="PROSITE" id="PS50045"/>
    </source>
</evidence>
<dbReference type="PANTHER" id="PTHR32071">
    <property type="entry name" value="TRANSCRIPTIONAL REGULATORY PROTEIN"/>
    <property type="match status" value="1"/>
</dbReference>
<dbReference type="KEGG" id="mcos:GM418_01100"/>
<dbReference type="InterPro" id="IPR025943">
    <property type="entry name" value="Sigma_54_int_dom_ATP-bd_2"/>
</dbReference>
<dbReference type="AlphaFoldDB" id="A0A6I6JQ03"/>
<dbReference type="CDD" id="cd00009">
    <property type="entry name" value="AAA"/>
    <property type="match status" value="1"/>
</dbReference>
<dbReference type="InterPro" id="IPR001789">
    <property type="entry name" value="Sig_transdc_resp-reg_receiver"/>
</dbReference>
<dbReference type="PROSITE" id="PS00676">
    <property type="entry name" value="SIGMA54_INTERACT_2"/>
    <property type="match status" value="1"/>
</dbReference>
<keyword evidence="1 7" id="KW-0597">Phosphoprotein</keyword>
<name>A0A6I6JQ03_9BACT</name>
<dbReference type="InterPro" id="IPR002197">
    <property type="entry name" value="HTH_Fis"/>
</dbReference>
<dbReference type="SUPFAM" id="SSF52172">
    <property type="entry name" value="CheY-like"/>
    <property type="match status" value="1"/>
</dbReference>
<evidence type="ECO:0000256" key="1">
    <source>
        <dbReference type="ARBA" id="ARBA00022553"/>
    </source>
</evidence>
<dbReference type="FunFam" id="3.40.50.2300:FF:000018">
    <property type="entry name" value="DNA-binding transcriptional regulator NtrC"/>
    <property type="match status" value="1"/>
</dbReference>
<gene>
    <name evidence="10" type="ORF">GM418_01100</name>
</gene>
<dbReference type="Gene3D" id="3.40.50.300">
    <property type="entry name" value="P-loop containing nucleotide triphosphate hydrolases"/>
    <property type="match status" value="1"/>
</dbReference>
<dbReference type="PRINTS" id="PR01590">
    <property type="entry name" value="HTHFIS"/>
</dbReference>
<dbReference type="PROSITE" id="PS50045">
    <property type="entry name" value="SIGMA54_INTERACT_4"/>
    <property type="match status" value="1"/>
</dbReference>
<organism evidence="10 11">
    <name type="scientific">Maribellus comscasis</name>
    <dbReference type="NCBI Taxonomy" id="2681766"/>
    <lineage>
        <taxon>Bacteria</taxon>
        <taxon>Pseudomonadati</taxon>
        <taxon>Bacteroidota</taxon>
        <taxon>Bacteroidia</taxon>
        <taxon>Marinilabiliales</taxon>
        <taxon>Prolixibacteraceae</taxon>
        <taxon>Maribellus</taxon>
    </lineage>
</organism>
<evidence type="ECO:0000256" key="5">
    <source>
        <dbReference type="ARBA" id="ARBA00023015"/>
    </source>
</evidence>
<dbReference type="Gene3D" id="3.40.50.2300">
    <property type="match status" value="1"/>
</dbReference>
<dbReference type="SMART" id="SM00382">
    <property type="entry name" value="AAA"/>
    <property type="match status" value="1"/>
</dbReference>
<dbReference type="InterPro" id="IPR011006">
    <property type="entry name" value="CheY-like_superfamily"/>
</dbReference>
<dbReference type="PROSITE" id="PS50110">
    <property type="entry name" value="RESPONSE_REGULATORY"/>
    <property type="match status" value="1"/>
</dbReference>
<evidence type="ECO:0000256" key="6">
    <source>
        <dbReference type="ARBA" id="ARBA00023163"/>
    </source>
</evidence>
<evidence type="ECO:0000313" key="10">
    <source>
        <dbReference type="EMBL" id="QGY42302.1"/>
    </source>
</evidence>
<dbReference type="InterPro" id="IPR027417">
    <property type="entry name" value="P-loop_NTPase"/>
</dbReference>
<proteinExistence type="predicted"/>
<reference evidence="10 11" key="1">
    <citation type="submission" date="2019-11" db="EMBL/GenBank/DDBJ databases">
        <authorList>
            <person name="Zheng R.K."/>
            <person name="Sun C.M."/>
        </authorList>
    </citation>
    <scope>NUCLEOTIDE SEQUENCE [LARGE SCALE GENOMIC DNA]</scope>
    <source>
        <strain evidence="10 11">WC007</strain>
    </source>
</reference>
<evidence type="ECO:0000313" key="11">
    <source>
        <dbReference type="Proteomes" id="UP000428260"/>
    </source>
</evidence>
<keyword evidence="6" id="KW-0804">Transcription</keyword>
<dbReference type="GO" id="GO:0006355">
    <property type="term" value="P:regulation of DNA-templated transcription"/>
    <property type="evidence" value="ECO:0007669"/>
    <property type="project" value="InterPro"/>
</dbReference>
<dbReference type="Gene3D" id="1.10.8.60">
    <property type="match status" value="1"/>
</dbReference>
<evidence type="ECO:0000256" key="4">
    <source>
        <dbReference type="ARBA" id="ARBA00023012"/>
    </source>
</evidence>
<keyword evidence="11" id="KW-1185">Reference proteome</keyword>
<dbReference type="GO" id="GO:0000160">
    <property type="term" value="P:phosphorelay signal transduction system"/>
    <property type="evidence" value="ECO:0007669"/>
    <property type="project" value="UniProtKB-KW"/>
</dbReference>
<keyword evidence="4" id="KW-0902">Two-component regulatory system</keyword>
<dbReference type="PANTHER" id="PTHR32071:SF81">
    <property type="entry name" value="PROPIONATE CATABOLISM OPERON REGULATORY PROTEIN"/>
    <property type="match status" value="1"/>
</dbReference>
<evidence type="ECO:0000259" key="9">
    <source>
        <dbReference type="PROSITE" id="PS50110"/>
    </source>
</evidence>
<dbReference type="InterPro" id="IPR002078">
    <property type="entry name" value="Sigma_54_int"/>
</dbReference>
<dbReference type="Pfam" id="PF25601">
    <property type="entry name" value="AAA_lid_14"/>
    <property type="match status" value="1"/>
</dbReference>
<feature type="domain" description="Response regulatory" evidence="9">
    <location>
        <begin position="3"/>
        <end position="117"/>
    </location>
</feature>
<dbReference type="SUPFAM" id="SSF52540">
    <property type="entry name" value="P-loop containing nucleoside triphosphate hydrolases"/>
    <property type="match status" value="1"/>
</dbReference>
<dbReference type="InterPro" id="IPR058031">
    <property type="entry name" value="AAA_lid_NorR"/>
</dbReference>
<dbReference type="RefSeq" id="WP_158862329.1">
    <property type="nucleotide sequence ID" value="NZ_CP046401.1"/>
</dbReference>
<dbReference type="Pfam" id="PF02954">
    <property type="entry name" value="HTH_8"/>
    <property type="match status" value="1"/>
</dbReference>
<dbReference type="SMART" id="SM00448">
    <property type="entry name" value="REC"/>
    <property type="match status" value="1"/>
</dbReference>
<dbReference type="Pfam" id="PF00158">
    <property type="entry name" value="Sigma54_activat"/>
    <property type="match status" value="1"/>
</dbReference>
<dbReference type="FunFam" id="3.40.50.300:FF:000006">
    <property type="entry name" value="DNA-binding transcriptional regulator NtrC"/>
    <property type="match status" value="1"/>
</dbReference>
<keyword evidence="3" id="KW-0067">ATP-binding</keyword>
<sequence>MSKVLIIDDDNFICEILKKHLQNHKYDVQIAYTGKSAEQTIKKSNFDLILCDFRLPDTSGLELLQKIRAIKQEIPVVIMTAYADVRMAVKLMKMGASDYITKPIQQEELLSLIKKLVKKEKQPKPQPTHSTYINGDFIIGDSEKIKHVIKLARRVAPTNMSVIIGGETGIGKEYIARFIHENSLRKDKPFVAIDCGAIPKDLANSVLFGHVKGSFTGAISDKDGMFQKAHGGTLFLDEIGNLSYDIQLKLLRAIQERVVSRLGDDKLFQNDIRIIAASNDNLLSEVHNNTFREDLYHRLNEFKIEIPPLRERPEDIDVFVKHFISMANNELNREVKGLTPDAKKIIMEYSWYGNLRELKNVIKRAVLMADGEMLDQFCFPEEITYPQNYDRQNRTETIEIKASDSKLKNASYEIEKQLIIKTIREAGFNKSKAARILNIDRKTLYNKLKLYDIKL</sequence>
<dbReference type="CDD" id="cd00156">
    <property type="entry name" value="REC"/>
    <property type="match status" value="1"/>
</dbReference>
<dbReference type="Proteomes" id="UP000428260">
    <property type="component" value="Chromosome"/>
</dbReference>
<keyword evidence="5" id="KW-0805">Transcription regulation</keyword>
<dbReference type="EMBL" id="CP046401">
    <property type="protein sequence ID" value="QGY42302.1"/>
    <property type="molecule type" value="Genomic_DNA"/>
</dbReference>
<feature type="domain" description="Sigma-54 factor interaction" evidence="8">
    <location>
        <begin position="138"/>
        <end position="367"/>
    </location>
</feature>
<protein>
    <submittedName>
        <fullName evidence="10">Response regulator</fullName>
    </submittedName>
</protein>
<evidence type="ECO:0000256" key="2">
    <source>
        <dbReference type="ARBA" id="ARBA00022741"/>
    </source>
</evidence>
<evidence type="ECO:0000256" key="7">
    <source>
        <dbReference type="PROSITE-ProRule" id="PRU00169"/>
    </source>
</evidence>
<dbReference type="GO" id="GO:0005524">
    <property type="term" value="F:ATP binding"/>
    <property type="evidence" value="ECO:0007669"/>
    <property type="project" value="UniProtKB-KW"/>
</dbReference>
<accession>A0A6I6JQ03</accession>
<dbReference type="SUPFAM" id="SSF46689">
    <property type="entry name" value="Homeodomain-like"/>
    <property type="match status" value="1"/>
</dbReference>